<keyword evidence="2" id="KW-0812">Transmembrane</keyword>
<dbReference type="EMBL" id="JAACJP010000022">
    <property type="protein sequence ID" value="KAF5377906.1"/>
    <property type="molecule type" value="Genomic_DNA"/>
</dbReference>
<dbReference type="OrthoDB" id="972532at2759"/>
<accession>A0A8H5H768</accession>
<feature type="transmembrane region" description="Helical" evidence="2">
    <location>
        <begin position="283"/>
        <end position="305"/>
    </location>
</feature>
<name>A0A8H5H768_9AGAR</name>
<proteinExistence type="predicted"/>
<keyword evidence="4" id="KW-1185">Reference proteome</keyword>
<evidence type="ECO:0000313" key="3">
    <source>
        <dbReference type="EMBL" id="KAF5377906.1"/>
    </source>
</evidence>
<dbReference type="AlphaFoldDB" id="A0A8H5H768"/>
<feature type="transmembrane region" description="Helical" evidence="2">
    <location>
        <begin position="242"/>
        <end position="263"/>
    </location>
</feature>
<gene>
    <name evidence="3" type="ORF">D9615_006796</name>
</gene>
<evidence type="ECO:0000256" key="2">
    <source>
        <dbReference type="SAM" id="Phobius"/>
    </source>
</evidence>
<keyword evidence="2" id="KW-1133">Transmembrane helix</keyword>
<evidence type="ECO:0000256" key="1">
    <source>
        <dbReference type="SAM" id="MobiDB-lite"/>
    </source>
</evidence>
<feature type="transmembrane region" description="Helical" evidence="2">
    <location>
        <begin position="317"/>
        <end position="347"/>
    </location>
</feature>
<keyword evidence="2" id="KW-0472">Membrane</keyword>
<organism evidence="3 4">
    <name type="scientific">Tricholomella constricta</name>
    <dbReference type="NCBI Taxonomy" id="117010"/>
    <lineage>
        <taxon>Eukaryota</taxon>
        <taxon>Fungi</taxon>
        <taxon>Dikarya</taxon>
        <taxon>Basidiomycota</taxon>
        <taxon>Agaricomycotina</taxon>
        <taxon>Agaricomycetes</taxon>
        <taxon>Agaricomycetidae</taxon>
        <taxon>Agaricales</taxon>
        <taxon>Tricholomatineae</taxon>
        <taxon>Lyophyllaceae</taxon>
        <taxon>Tricholomella</taxon>
    </lineage>
</organism>
<feature type="region of interest" description="Disordered" evidence="1">
    <location>
        <begin position="467"/>
        <end position="500"/>
    </location>
</feature>
<comment type="caution">
    <text evidence="3">The sequence shown here is derived from an EMBL/GenBank/DDBJ whole genome shotgun (WGS) entry which is preliminary data.</text>
</comment>
<evidence type="ECO:0000313" key="4">
    <source>
        <dbReference type="Proteomes" id="UP000565441"/>
    </source>
</evidence>
<protein>
    <submittedName>
        <fullName evidence="3">Uncharacterized protein</fullName>
    </submittedName>
</protein>
<sequence>MSTTIVSVDRVNFLAFHISATSRQRYHANPDSVFARNTTSEDASPASQIRATQEIPIERFRQRMMDLRGELGNFSKECRQLGRSYALITAVRELIETLDRMLTMFHENAAKLSKMVQEPLKNQNRIATTFAGLSAITTRIDGVADAFENFRERLNEFREYTDESVKLKSIIKLFEGDLRYRTSCLKAYRGRFDHDHVNMHLFVNNLMEEMGDDLDEILSAFKFFNTYGVPAMHYEQKRDAEIVLNLSTVATFFSAVTATTLQMSVSIQGEGTRPSRVIAIVNTFWFCSLVLSIGAALNSLMAAAWKRTTYGTRGRKLPLWVTIWIHVSAPIFLLVSIACFSAGLVLFSYGSNQEKTTSVLTLVTTIVTSFGFIAVATWIVYEQWIAALILTFPSFRDRLQSTPPIDNATETKETTHASMAGHVSFRRKRSDSISVISVASTASNNSSFGIADLVHIFGRKPLEHADAADKPLDPESLAHPPSAEASLTAGEHDGQHRPINPLMGWSTAARTVALETTAAKEFWKKTTHAIPRWATSNAKTESPQRTASPIPRHQMTLESTHLTLHSGLGVIQDLEYSPDGKILATAQ</sequence>
<feature type="transmembrane region" description="Helical" evidence="2">
    <location>
        <begin position="359"/>
        <end position="381"/>
    </location>
</feature>
<dbReference type="Proteomes" id="UP000565441">
    <property type="component" value="Unassembled WGS sequence"/>
</dbReference>
<reference evidence="3 4" key="1">
    <citation type="journal article" date="2020" name="ISME J.">
        <title>Uncovering the hidden diversity of litter-decomposition mechanisms in mushroom-forming fungi.</title>
        <authorList>
            <person name="Floudas D."/>
            <person name="Bentzer J."/>
            <person name="Ahren D."/>
            <person name="Johansson T."/>
            <person name="Persson P."/>
            <person name="Tunlid A."/>
        </authorList>
    </citation>
    <scope>NUCLEOTIDE SEQUENCE [LARGE SCALE GENOMIC DNA]</scope>
    <source>
        <strain evidence="3 4">CBS 661.87</strain>
    </source>
</reference>